<keyword evidence="3" id="KW-1185">Reference proteome</keyword>
<accession>M7BRT0</accession>
<organism evidence="2 3">
    <name type="scientific">Chelonia mydas</name>
    <name type="common">Green sea-turtle</name>
    <name type="synonym">Chelonia agassizi</name>
    <dbReference type="NCBI Taxonomy" id="8469"/>
    <lineage>
        <taxon>Eukaryota</taxon>
        <taxon>Metazoa</taxon>
        <taxon>Chordata</taxon>
        <taxon>Craniata</taxon>
        <taxon>Vertebrata</taxon>
        <taxon>Euteleostomi</taxon>
        <taxon>Archelosauria</taxon>
        <taxon>Testudinata</taxon>
        <taxon>Testudines</taxon>
        <taxon>Cryptodira</taxon>
        <taxon>Durocryptodira</taxon>
        <taxon>Americhelydia</taxon>
        <taxon>Chelonioidea</taxon>
        <taxon>Cheloniidae</taxon>
        <taxon>Chelonia</taxon>
    </lineage>
</organism>
<dbReference type="Proteomes" id="UP000031443">
    <property type="component" value="Unassembled WGS sequence"/>
</dbReference>
<protein>
    <submittedName>
        <fullName evidence="2">Uncharacterized protein</fullName>
    </submittedName>
</protein>
<evidence type="ECO:0000313" key="2">
    <source>
        <dbReference type="EMBL" id="EMP40606.1"/>
    </source>
</evidence>
<sequence>MSGGSILLKSQELFSAPEPSRLQDECDAGEGPSGFHKLQHNAHVTESLGDALELLPMKPVRTLEKSPLCEQTVFRKLMIIMVPSGLQIYEDELTNLASCAENHTFITGMNSADFGSIPLTAMLFDSFNGDGGNTEAGFGHKEDDDDEAVDSSQQDPRPAKRRRDLWGQQGKP</sequence>
<feature type="region of interest" description="Disordered" evidence="1">
    <location>
        <begin position="132"/>
        <end position="172"/>
    </location>
</feature>
<dbReference type="EMBL" id="KB508512">
    <property type="protein sequence ID" value="EMP40606.1"/>
    <property type="molecule type" value="Genomic_DNA"/>
</dbReference>
<gene>
    <name evidence="2" type="ORF">UY3_02158</name>
</gene>
<dbReference type="AlphaFoldDB" id="M7BRT0"/>
<proteinExistence type="predicted"/>
<reference evidence="3" key="1">
    <citation type="journal article" date="2013" name="Nat. Genet.">
        <title>The draft genomes of soft-shell turtle and green sea turtle yield insights into the development and evolution of the turtle-specific body plan.</title>
        <authorList>
            <person name="Wang Z."/>
            <person name="Pascual-Anaya J."/>
            <person name="Zadissa A."/>
            <person name="Li W."/>
            <person name="Niimura Y."/>
            <person name="Huang Z."/>
            <person name="Li C."/>
            <person name="White S."/>
            <person name="Xiong Z."/>
            <person name="Fang D."/>
            <person name="Wang B."/>
            <person name="Ming Y."/>
            <person name="Chen Y."/>
            <person name="Zheng Y."/>
            <person name="Kuraku S."/>
            <person name="Pignatelli M."/>
            <person name="Herrero J."/>
            <person name="Beal K."/>
            <person name="Nozawa M."/>
            <person name="Li Q."/>
            <person name="Wang J."/>
            <person name="Zhang H."/>
            <person name="Yu L."/>
            <person name="Shigenobu S."/>
            <person name="Wang J."/>
            <person name="Liu J."/>
            <person name="Flicek P."/>
            <person name="Searle S."/>
            <person name="Wang J."/>
            <person name="Kuratani S."/>
            <person name="Yin Y."/>
            <person name="Aken B."/>
            <person name="Zhang G."/>
            <person name="Irie N."/>
        </authorList>
    </citation>
    <scope>NUCLEOTIDE SEQUENCE [LARGE SCALE GENOMIC DNA]</scope>
</reference>
<name>M7BRT0_CHEMY</name>
<evidence type="ECO:0000256" key="1">
    <source>
        <dbReference type="SAM" id="MobiDB-lite"/>
    </source>
</evidence>
<evidence type="ECO:0000313" key="3">
    <source>
        <dbReference type="Proteomes" id="UP000031443"/>
    </source>
</evidence>